<reference evidence="1 2" key="1">
    <citation type="submission" date="2022-03" db="EMBL/GenBank/DDBJ databases">
        <title>Genome data of Colletotrichum spp.</title>
        <authorList>
            <person name="Utami Y.D."/>
            <person name="Hiruma K."/>
        </authorList>
    </citation>
    <scope>NUCLEOTIDE SEQUENCE [LARGE SCALE GENOMIC DNA]</scope>
    <source>
        <strain evidence="1 2">MAFF 239500</strain>
    </source>
</reference>
<dbReference type="SUPFAM" id="SSF51735">
    <property type="entry name" value="NAD(P)-binding Rossmann-fold domains"/>
    <property type="match status" value="1"/>
</dbReference>
<dbReference type="EMBL" id="BQXU01000020">
    <property type="protein sequence ID" value="GKT47557.1"/>
    <property type="molecule type" value="Genomic_DNA"/>
</dbReference>
<dbReference type="Proteomes" id="UP001055115">
    <property type="component" value="Unassembled WGS sequence"/>
</dbReference>
<accession>A0AA37P8E7</accession>
<dbReference type="RefSeq" id="XP_049129907.1">
    <property type="nucleotide sequence ID" value="XM_049273950.1"/>
</dbReference>
<evidence type="ECO:0000313" key="1">
    <source>
        <dbReference type="EMBL" id="GKT47557.1"/>
    </source>
</evidence>
<proteinExistence type="predicted"/>
<gene>
    <name evidence="1" type="ORF">ColSpa_07738</name>
</gene>
<organism evidence="1 2">
    <name type="scientific">Colletotrichum spaethianum</name>
    <dbReference type="NCBI Taxonomy" id="700344"/>
    <lineage>
        <taxon>Eukaryota</taxon>
        <taxon>Fungi</taxon>
        <taxon>Dikarya</taxon>
        <taxon>Ascomycota</taxon>
        <taxon>Pezizomycotina</taxon>
        <taxon>Sordariomycetes</taxon>
        <taxon>Hypocreomycetidae</taxon>
        <taxon>Glomerellales</taxon>
        <taxon>Glomerellaceae</taxon>
        <taxon>Colletotrichum</taxon>
        <taxon>Colletotrichum spaethianum species complex</taxon>
    </lineage>
</organism>
<keyword evidence="2" id="KW-1185">Reference proteome</keyword>
<evidence type="ECO:0000313" key="2">
    <source>
        <dbReference type="Proteomes" id="UP001055115"/>
    </source>
</evidence>
<protein>
    <recommendedName>
        <fullName evidence="3">NAD-dependent epimerase/dehydratase domain-containing protein</fullName>
    </recommendedName>
</protein>
<dbReference type="InterPro" id="IPR036291">
    <property type="entry name" value="NAD(P)-bd_dom_sf"/>
</dbReference>
<name>A0AA37P8E7_9PEZI</name>
<comment type="caution">
    <text evidence="1">The sequence shown here is derived from an EMBL/GenBank/DDBJ whole genome shotgun (WGS) entry which is preliminary data.</text>
</comment>
<dbReference type="Gene3D" id="3.40.50.720">
    <property type="entry name" value="NAD(P)-binding Rossmann-like Domain"/>
    <property type="match status" value="1"/>
</dbReference>
<evidence type="ECO:0008006" key="3">
    <source>
        <dbReference type="Google" id="ProtNLM"/>
    </source>
</evidence>
<dbReference type="GeneID" id="73328540"/>
<sequence length="347" mass="37632">MPISCLRSVNEVIPIVGDLADTENTLRDILSYSSRWDVIVTCTEPGKTDKVAEAEHWNALFKLVVGLTETSNQVASASPEFRRPYVLWSSGCKDYGTTRFLGDPDLRPHSETSSLDAPAPIRGRTDAALKALELAQNSRSGGSPGFDVAIVRATPIYGYSASYFGAAFEYASYAKNAKSSNESIADGQTLDFAADAETILHSLHVDDCADAYVALATTALLDNVNGKGNANVAEGVFNVSGRRYETLREVGMALAAEYGFLGGARFGLSLDEISGPINDLTGQLVFGWSQWVASDKIRAVTGWTDKRPLFSENLRVYRLAYEAAKVQGNDNVDSISRRMAGDWSERK</sequence>
<dbReference type="AlphaFoldDB" id="A0AA37P8E7"/>